<dbReference type="GO" id="GO:0006574">
    <property type="term" value="P:L-valine catabolic process"/>
    <property type="evidence" value="ECO:0007669"/>
    <property type="project" value="TreeGrafter"/>
</dbReference>
<dbReference type="InterPro" id="IPR016163">
    <property type="entry name" value="Ald_DH_C"/>
</dbReference>
<protein>
    <recommendedName>
        <fullName evidence="2">Aldehyde dehydrogenase domain-containing protein</fullName>
    </recommendedName>
</protein>
<dbReference type="InterPro" id="IPR016161">
    <property type="entry name" value="Ald_DH/histidinol_DH"/>
</dbReference>
<comment type="caution">
    <text evidence="3">The sequence shown here is derived from an EMBL/GenBank/DDBJ whole genome shotgun (WGS) entry which is preliminary data.</text>
</comment>
<dbReference type="FunFam" id="3.40.605.10:FF:000003">
    <property type="entry name" value="Methylmalonate-semialdehyde dehydrogenase [acylating]"/>
    <property type="match status" value="1"/>
</dbReference>
<proteinExistence type="inferred from homology"/>
<dbReference type="Pfam" id="PF00171">
    <property type="entry name" value="Aldedh"/>
    <property type="match status" value="2"/>
</dbReference>
<name>A0AAV5DI63_ELECO</name>
<feature type="domain" description="Aldehyde dehydrogenase" evidence="2">
    <location>
        <begin position="52"/>
        <end position="320"/>
    </location>
</feature>
<dbReference type="AlphaFoldDB" id="A0AAV5DI63"/>
<dbReference type="PANTHER" id="PTHR43866">
    <property type="entry name" value="MALONATE-SEMIALDEHYDE DEHYDROGENASE"/>
    <property type="match status" value="1"/>
</dbReference>
<dbReference type="GO" id="GO:0004491">
    <property type="term" value="F:methylmalonate-semialdehyde dehydrogenase (acylating, NAD) activity"/>
    <property type="evidence" value="ECO:0007669"/>
    <property type="project" value="InterPro"/>
</dbReference>
<dbReference type="Proteomes" id="UP001054889">
    <property type="component" value="Unassembled WGS sequence"/>
</dbReference>
<dbReference type="Gene3D" id="3.40.605.10">
    <property type="entry name" value="Aldehyde Dehydrogenase, Chain A, domain 1"/>
    <property type="match status" value="2"/>
</dbReference>
<evidence type="ECO:0000259" key="2">
    <source>
        <dbReference type="Pfam" id="PF00171"/>
    </source>
</evidence>
<dbReference type="PANTHER" id="PTHR43866:SF3">
    <property type="entry name" value="METHYLMALONATE-SEMIALDEHYDE DEHYDROGENASE [ACYLATING], MITOCHONDRIAL"/>
    <property type="match status" value="1"/>
</dbReference>
<organism evidence="3 4">
    <name type="scientific">Eleusine coracana subsp. coracana</name>
    <dbReference type="NCBI Taxonomy" id="191504"/>
    <lineage>
        <taxon>Eukaryota</taxon>
        <taxon>Viridiplantae</taxon>
        <taxon>Streptophyta</taxon>
        <taxon>Embryophyta</taxon>
        <taxon>Tracheophyta</taxon>
        <taxon>Spermatophyta</taxon>
        <taxon>Magnoliopsida</taxon>
        <taxon>Liliopsida</taxon>
        <taxon>Poales</taxon>
        <taxon>Poaceae</taxon>
        <taxon>PACMAD clade</taxon>
        <taxon>Chloridoideae</taxon>
        <taxon>Cynodonteae</taxon>
        <taxon>Eleusininae</taxon>
        <taxon>Eleusine</taxon>
    </lineage>
</organism>
<evidence type="ECO:0000256" key="1">
    <source>
        <dbReference type="ARBA" id="ARBA00009986"/>
    </source>
</evidence>
<dbReference type="InterPro" id="IPR010061">
    <property type="entry name" value="MeMal-semiAld_DH"/>
</dbReference>
<dbReference type="Gene3D" id="3.40.309.10">
    <property type="entry name" value="Aldehyde Dehydrogenase, Chain A, domain 2"/>
    <property type="match status" value="2"/>
</dbReference>
<reference evidence="3" key="1">
    <citation type="journal article" date="2018" name="DNA Res.">
        <title>Multiple hybrid de novo genome assembly of finger millet, an orphan allotetraploid crop.</title>
        <authorList>
            <person name="Hatakeyama M."/>
            <person name="Aluri S."/>
            <person name="Balachadran M.T."/>
            <person name="Sivarajan S.R."/>
            <person name="Patrignani A."/>
            <person name="Gruter S."/>
            <person name="Poveda L."/>
            <person name="Shimizu-Inatsugi R."/>
            <person name="Baeten J."/>
            <person name="Francoijs K.J."/>
            <person name="Nataraja K.N."/>
            <person name="Reddy Y.A.N."/>
            <person name="Phadnis S."/>
            <person name="Ravikumar R.L."/>
            <person name="Schlapbach R."/>
            <person name="Sreeman S.M."/>
            <person name="Shimizu K.K."/>
        </authorList>
    </citation>
    <scope>NUCLEOTIDE SEQUENCE</scope>
</reference>
<dbReference type="CDD" id="cd07085">
    <property type="entry name" value="ALDH_F6_MMSDH"/>
    <property type="match status" value="1"/>
</dbReference>
<dbReference type="EMBL" id="BQKI01000017">
    <property type="protein sequence ID" value="GJN10024.1"/>
    <property type="molecule type" value="Genomic_DNA"/>
</dbReference>
<accession>A0AAV5DI63</accession>
<reference evidence="3" key="2">
    <citation type="submission" date="2021-12" db="EMBL/GenBank/DDBJ databases">
        <title>Resequencing data analysis of finger millet.</title>
        <authorList>
            <person name="Hatakeyama M."/>
            <person name="Aluri S."/>
            <person name="Balachadran M.T."/>
            <person name="Sivarajan S.R."/>
            <person name="Poveda L."/>
            <person name="Shimizu-Inatsugi R."/>
            <person name="Schlapbach R."/>
            <person name="Sreeman S.M."/>
            <person name="Shimizu K.K."/>
        </authorList>
    </citation>
    <scope>NUCLEOTIDE SEQUENCE</scope>
</reference>
<sequence length="494" mass="52987">MLRAALFRSASGLRRSPMAAAPFSTTAASAAWLSDGPASTPPKVRLLIGGEFVESRADEHVDVTNPATQEVVSRIPLTTTDEFRAAVDAAKTAFPGWRSTPVTARQRVMLKYQELIRANMDKIAENITTEQGKTLKDAWGDVFRGLEVVEHACGMGTLQMGEYVSNVSQGIDTFSIREPLGVCAGICPFNFPAMIPLWMFPVAVTCGNTFVLKPSEKDPGAAMMLAELAMEAGLPKGALNIVHGTNDIVNNICDDEDIKAVSFVGSNTAGMHIYSRASAAGKRVQCNMGAKNHAIVLPDADRDATLNALIAAGFGAAGQREDELVKRAKGLVVNSGTASDADLGPVISRQVPNFEDGNFVGPTILADVRSDMECYKEEIFGPVLLLMKAENLDDAIQIVNRNKYGNGASIFTTSGINARKFQTDIEAGQVGINVPIPVPLPFFSFTGSKASFAGDLNFYGKAGVQFFTQIKTITQQWKEPQAQRVSLSMPTSQK</sequence>
<feature type="domain" description="Aldehyde dehydrogenase" evidence="2">
    <location>
        <begin position="352"/>
        <end position="473"/>
    </location>
</feature>
<dbReference type="GO" id="GO:0006210">
    <property type="term" value="P:thymine catabolic process"/>
    <property type="evidence" value="ECO:0007669"/>
    <property type="project" value="TreeGrafter"/>
</dbReference>
<dbReference type="InterPro" id="IPR016162">
    <property type="entry name" value="Ald_DH_N"/>
</dbReference>
<evidence type="ECO:0000313" key="4">
    <source>
        <dbReference type="Proteomes" id="UP001054889"/>
    </source>
</evidence>
<dbReference type="GO" id="GO:0005739">
    <property type="term" value="C:mitochondrion"/>
    <property type="evidence" value="ECO:0007669"/>
    <property type="project" value="TreeGrafter"/>
</dbReference>
<evidence type="ECO:0000313" key="3">
    <source>
        <dbReference type="EMBL" id="GJN10024.1"/>
    </source>
</evidence>
<dbReference type="InterPro" id="IPR015590">
    <property type="entry name" value="Aldehyde_DH_dom"/>
</dbReference>
<keyword evidence="4" id="KW-1185">Reference proteome</keyword>
<dbReference type="SUPFAM" id="SSF53720">
    <property type="entry name" value="ALDH-like"/>
    <property type="match status" value="1"/>
</dbReference>
<gene>
    <name evidence="3" type="primary">ga28083</name>
    <name evidence="3" type="ORF">PR202_ga28083</name>
</gene>
<comment type="similarity">
    <text evidence="1">Belongs to the aldehyde dehydrogenase family.</text>
</comment>